<dbReference type="EMBL" id="AKHW03005078">
    <property type="protein sequence ID" value="KYO27806.1"/>
    <property type="molecule type" value="Genomic_DNA"/>
</dbReference>
<comment type="caution">
    <text evidence="2">The sequence shown here is derived from an EMBL/GenBank/DDBJ whole genome shotgun (WGS) entry which is preliminary data.</text>
</comment>
<dbReference type="AlphaFoldDB" id="A0A151MTG3"/>
<sequence length="76" mass="8210">MTPTGATSPVRGVDWPHLEEIVTQILAKKGGEWEKDPGVVCSRTLEEEEGADLDMDTSGRNRDKNPCSKTVPTGQG</sequence>
<protein>
    <submittedName>
        <fullName evidence="2">Uncharacterized protein</fullName>
    </submittedName>
</protein>
<proteinExistence type="predicted"/>
<keyword evidence="3" id="KW-1185">Reference proteome</keyword>
<dbReference type="Proteomes" id="UP000050525">
    <property type="component" value="Unassembled WGS sequence"/>
</dbReference>
<gene>
    <name evidence="2" type="ORF">Y1Q_0013006</name>
</gene>
<name>A0A151MTG3_ALLMI</name>
<evidence type="ECO:0000256" key="1">
    <source>
        <dbReference type="SAM" id="MobiDB-lite"/>
    </source>
</evidence>
<organism evidence="2 3">
    <name type="scientific">Alligator mississippiensis</name>
    <name type="common">American alligator</name>
    <dbReference type="NCBI Taxonomy" id="8496"/>
    <lineage>
        <taxon>Eukaryota</taxon>
        <taxon>Metazoa</taxon>
        <taxon>Chordata</taxon>
        <taxon>Craniata</taxon>
        <taxon>Vertebrata</taxon>
        <taxon>Euteleostomi</taxon>
        <taxon>Archelosauria</taxon>
        <taxon>Archosauria</taxon>
        <taxon>Crocodylia</taxon>
        <taxon>Alligatoridae</taxon>
        <taxon>Alligatorinae</taxon>
        <taxon>Alligator</taxon>
    </lineage>
</organism>
<evidence type="ECO:0000313" key="2">
    <source>
        <dbReference type="EMBL" id="KYO27806.1"/>
    </source>
</evidence>
<feature type="compositionally biased region" description="Acidic residues" evidence="1">
    <location>
        <begin position="46"/>
        <end position="55"/>
    </location>
</feature>
<accession>A0A151MTG3</accession>
<evidence type="ECO:0000313" key="3">
    <source>
        <dbReference type="Proteomes" id="UP000050525"/>
    </source>
</evidence>
<feature type="compositionally biased region" description="Polar residues" evidence="1">
    <location>
        <begin position="67"/>
        <end position="76"/>
    </location>
</feature>
<feature type="compositionally biased region" description="Basic and acidic residues" evidence="1">
    <location>
        <begin position="57"/>
        <end position="66"/>
    </location>
</feature>
<feature type="region of interest" description="Disordered" evidence="1">
    <location>
        <begin position="43"/>
        <end position="76"/>
    </location>
</feature>
<reference evidence="2 3" key="1">
    <citation type="journal article" date="2012" name="Genome Biol.">
        <title>Sequencing three crocodilian genomes to illuminate the evolution of archosaurs and amniotes.</title>
        <authorList>
            <person name="St John J.A."/>
            <person name="Braun E.L."/>
            <person name="Isberg S.R."/>
            <person name="Miles L.G."/>
            <person name="Chong A.Y."/>
            <person name="Gongora J."/>
            <person name="Dalzell P."/>
            <person name="Moran C."/>
            <person name="Bed'hom B."/>
            <person name="Abzhanov A."/>
            <person name="Burgess S.C."/>
            <person name="Cooksey A.M."/>
            <person name="Castoe T.A."/>
            <person name="Crawford N.G."/>
            <person name="Densmore L.D."/>
            <person name="Drew J.C."/>
            <person name="Edwards S.V."/>
            <person name="Faircloth B.C."/>
            <person name="Fujita M.K."/>
            <person name="Greenwold M.J."/>
            <person name="Hoffmann F.G."/>
            <person name="Howard J.M."/>
            <person name="Iguchi T."/>
            <person name="Janes D.E."/>
            <person name="Khan S.Y."/>
            <person name="Kohno S."/>
            <person name="de Koning A.J."/>
            <person name="Lance S.L."/>
            <person name="McCarthy F.M."/>
            <person name="McCormack J.E."/>
            <person name="Merchant M.E."/>
            <person name="Peterson D.G."/>
            <person name="Pollock D.D."/>
            <person name="Pourmand N."/>
            <person name="Raney B.J."/>
            <person name="Roessler K.A."/>
            <person name="Sanford J.R."/>
            <person name="Sawyer R.H."/>
            <person name="Schmidt C.J."/>
            <person name="Triplett E.W."/>
            <person name="Tuberville T.D."/>
            <person name="Venegas-Anaya M."/>
            <person name="Howard J.T."/>
            <person name="Jarvis E.D."/>
            <person name="Guillette L.J.Jr."/>
            <person name="Glenn T.C."/>
            <person name="Green R.E."/>
            <person name="Ray D.A."/>
        </authorList>
    </citation>
    <scope>NUCLEOTIDE SEQUENCE [LARGE SCALE GENOMIC DNA]</scope>
    <source>
        <strain evidence="2">KSC_2009_1</strain>
    </source>
</reference>